<dbReference type="Gene3D" id="2.70.50.70">
    <property type="match status" value="1"/>
</dbReference>
<evidence type="ECO:0000256" key="10">
    <source>
        <dbReference type="ARBA" id="ARBA00023157"/>
    </source>
</evidence>
<protein>
    <recommendedName>
        <fullName evidence="15">lytic cellulose monooxygenase (C4-dehydrogenating)</fullName>
        <ecNumber evidence="15">1.14.99.56</ecNumber>
    </recommendedName>
</protein>
<feature type="signal peptide" evidence="16">
    <location>
        <begin position="1"/>
        <end position="16"/>
    </location>
</feature>
<name>A0A9W8YSE8_9PEZI</name>
<evidence type="ECO:0000256" key="5">
    <source>
        <dbReference type="ARBA" id="ARBA00022729"/>
    </source>
</evidence>
<dbReference type="PANTHER" id="PTHR33353">
    <property type="entry name" value="PUTATIVE (AFU_ORTHOLOGUE AFUA_1G12560)-RELATED"/>
    <property type="match status" value="1"/>
</dbReference>
<evidence type="ECO:0000256" key="2">
    <source>
        <dbReference type="ARBA" id="ARBA00004613"/>
    </source>
</evidence>
<keyword evidence="6" id="KW-0136">Cellulose degradation</keyword>
<dbReference type="PANTHER" id="PTHR33353:SF9">
    <property type="entry name" value="ENDOGLUCANASE II"/>
    <property type="match status" value="1"/>
</dbReference>
<dbReference type="Proteomes" id="UP001140453">
    <property type="component" value="Unassembled WGS sequence"/>
</dbReference>
<feature type="domain" description="Auxiliary Activity family 9 catalytic" evidence="17">
    <location>
        <begin position="17"/>
        <end position="217"/>
    </location>
</feature>
<feature type="chain" id="PRO_5040909231" description="lytic cellulose monooxygenase (C4-dehydrogenating)" evidence="16">
    <location>
        <begin position="17"/>
        <end position="231"/>
    </location>
</feature>
<keyword evidence="8" id="KW-0186">Copper</keyword>
<evidence type="ECO:0000256" key="12">
    <source>
        <dbReference type="ARBA" id="ARBA00023326"/>
    </source>
</evidence>
<evidence type="ECO:0000256" key="1">
    <source>
        <dbReference type="ARBA" id="ARBA00001973"/>
    </source>
</evidence>
<dbReference type="GO" id="GO:0030245">
    <property type="term" value="P:cellulose catabolic process"/>
    <property type="evidence" value="ECO:0007669"/>
    <property type="project" value="UniProtKB-KW"/>
</dbReference>
<comment type="catalytic activity">
    <reaction evidence="14">
        <text>[(1-&gt;4)-beta-D-glucosyl]n+m + reduced acceptor + O2 = 4-dehydro-beta-D-glucosyl-[(1-&gt;4)-beta-D-glucosyl]n-1 + [(1-&gt;4)-beta-D-glucosyl]m + acceptor + H2O.</text>
        <dbReference type="EC" id="1.14.99.56"/>
    </reaction>
</comment>
<comment type="similarity">
    <text evidence="13">Belongs to the polysaccharide monooxygenase AA9 family.</text>
</comment>
<evidence type="ECO:0000313" key="19">
    <source>
        <dbReference type="Proteomes" id="UP001140453"/>
    </source>
</evidence>
<dbReference type="Pfam" id="PF03443">
    <property type="entry name" value="AA9"/>
    <property type="match status" value="1"/>
</dbReference>
<dbReference type="EMBL" id="JAPEVB010000003">
    <property type="protein sequence ID" value="KAJ4391556.1"/>
    <property type="molecule type" value="Genomic_DNA"/>
</dbReference>
<comment type="cofactor">
    <cofactor evidence="1">
        <name>Cu(2+)</name>
        <dbReference type="ChEBI" id="CHEBI:29036"/>
    </cofactor>
</comment>
<dbReference type="InterPro" id="IPR005103">
    <property type="entry name" value="AA9_LPMO"/>
</dbReference>
<dbReference type="CDD" id="cd21175">
    <property type="entry name" value="LPMO_AA9"/>
    <property type="match status" value="1"/>
</dbReference>
<dbReference type="GO" id="GO:0046872">
    <property type="term" value="F:metal ion binding"/>
    <property type="evidence" value="ECO:0007669"/>
    <property type="project" value="UniProtKB-KW"/>
</dbReference>
<evidence type="ECO:0000259" key="17">
    <source>
        <dbReference type="Pfam" id="PF03443"/>
    </source>
</evidence>
<dbReference type="OrthoDB" id="3238762at2759"/>
<dbReference type="GO" id="GO:0004497">
    <property type="term" value="F:monooxygenase activity"/>
    <property type="evidence" value="ECO:0007669"/>
    <property type="project" value="UniProtKB-KW"/>
</dbReference>
<dbReference type="AlphaFoldDB" id="A0A9W8YSE8"/>
<keyword evidence="11" id="KW-0119">Carbohydrate metabolism</keyword>
<comment type="subcellular location">
    <subcellularLocation>
        <location evidence="2">Secreted</location>
    </subcellularLocation>
</comment>
<sequence length="231" mass="23974">MQAVLAILAAVSTVSAHATWQEFWVGTEDQAGTCVRTVQDNSPIVSVTDATMACGRGPKATTGVCTAAAGSPVSVEMHQQPGQRDCGTEALGGNHYGPVYVYMAKVDDATTADGASASFFKVAEDTYNGTDASWGTEILNANCGKRTFTIPSDIAAGDYLVRSEAIALHAGAGNEQPYVSCFQLKVTGGGSAIPEGVKFPGAYSPTDALFQTSIYDSNFKFTDVGPAVYTG</sequence>
<evidence type="ECO:0000256" key="3">
    <source>
        <dbReference type="ARBA" id="ARBA00022525"/>
    </source>
</evidence>
<evidence type="ECO:0000256" key="11">
    <source>
        <dbReference type="ARBA" id="ARBA00023277"/>
    </source>
</evidence>
<evidence type="ECO:0000256" key="7">
    <source>
        <dbReference type="ARBA" id="ARBA00023002"/>
    </source>
</evidence>
<evidence type="ECO:0000256" key="15">
    <source>
        <dbReference type="ARBA" id="ARBA00047174"/>
    </source>
</evidence>
<reference evidence="18" key="1">
    <citation type="submission" date="2022-10" db="EMBL/GenBank/DDBJ databases">
        <title>Tapping the CABI collections for fungal endophytes: first genome assemblies for Collariella, Neodidymelliopsis, Ascochyta clinopodiicola, Didymella pomorum, Didymosphaeria variabile, Neocosmospora piperis and Neocucurbitaria cava.</title>
        <authorList>
            <person name="Hill R."/>
        </authorList>
    </citation>
    <scope>NUCLEOTIDE SEQUENCE</scope>
    <source>
        <strain evidence="18">IMI 355082</strain>
    </source>
</reference>
<keyword evidence="5 16" id="KW-0732">Signal</keyword>
<dbReference type="InterPro" id="IPR049892">
    <property type="entry name" value="AA9"/>
</dbReference>
<evidence type="ECO:0000256" key="6">
    <source>
        <dbReference type="ARBA" id="ARBA00023001"/>
    </source>
</evidence>
<keyword evidence="19" id="KW-1185">Reference proteome</keyword>
<evidence type="ECO:0000256" key="16">
    <source>
        <dbReference type="SAM" id="SignalP"/>
    </source>
</evidence>
<organism evidence="18 19">
    <name type="scientific">Gnomoniopsis smithogilvyi</name>
    <dbReference type="NCBI Taxonomy" id="1191159"/>
    <lineage>
        <taxon>Eukaryota</taxon>
        <taxon>Fungi</taxon>
        <taxon>Dikarya</taxon>
        <taxon>Ascomycota</taxon>
        <taxon>Pezizomycotina</taxon>
        <taxon>Sordariomycetes</taxon>
        <taxon>Sordariomycetidae</taxon>
        <taxon>Diaporthales</taxon>
        <taxon>Gnomoniaceae</taxon>
        <taxon>Gnomoniopsis</taxon>
    </lineage>
</organism>
<dbReference type="EC" id="1.14.99.56" evidence="15"/>
<evidence type="ECO:0000256" key="14">
    <source>
        <dbReference type="ARBA" id="ARBA00045077"/>
    </source>
</evidence>
<proteinExistence type="inferred from homology"/>
<evidence type="ECO:0000256" key="13">
    <source>
        <dbReference type="ARBA" id="ARBA00044502"/>
    </source>
</evidence>
<gene>
    <name evidence="18" type="ORF">N0V93_005174</name>
</gene>
<keyword evidence="12" id="KW-0624">Polysaccharide degradation</keyword>
<evidence type="ECO:0000256" key="8">
    <source>
        <dbReference type="ARBA" id="ARBA00023008"/>
    </source>
</evidence>
<comment type="caution">
    <text evidence="18">The sequence shown here is derived from an EMBL/GenBank/DDBJ whole genome shotgun (WGS) entry which is preliminary data.</text>
</comment>
<dbReference type="GO" id="GO:0005576">
    <property type="term" value="C:extracellular region"/>
    <property type="evidence" value="ECO:0007669"/>
    <property type="project" value="UniProtKB-SubCell"/>
</dbReference>
<evidence type="ECO:0000256" key="4">
    <source>
        <dbReference type="ARBA" id="ARBA00022723"/>
    </source>
</evidence>
<keyword evidence="3" id="KW-0964">Secreted</keyword>
<keyword evidence="4" id="KW-0479">Metal-binding</keyword>
<accession>A0A9W8YSE8</accession>
<keyword evidence="7" id="KW-0560">Oxidoreductase</keyword>
<keyword evidence="10" id="KW-1015">Disulfide bond</keyword>
<keyword evidence="9" id="KW-0503">Monooxygenase</keyword>
<evidence type="ECO:0000313" key="18">
    <source>
        <dbReference type="EMBL" id="KAJ4391556.1"/>
    </source>
</evidence>
<evidence type="ECO:0000256" key="9">
    <source>
        <dbReference type="ARBA" id="ARBA00023033"/>
    </source>
</evidence>